<dbReference type="PROSITE" id="PS52004">
    <property type="entry name" value="KS3_2"/>
    <property type="match status" value="1"/>
</dbReference>
<reference evidence="3" key="1">
    <citation type="submission" date="2021-05" db="EMBL/GenBank/DDBJ databases">
        <authorList>
            <person name="Pietrasiak N."/>
            <person name="Ward R."/>
            <person name="Stajich J.E."/>
            <person name="Kurbessoian T."/>
        </authorList>
    </citation>
    <scope>NUCLEOTIDE SEQUENCE</scope>
    <source>
        <strain evidence="3">GSE-NOS-MK-12-04C</strain>
    </source>
</reference>
<gene>
    <name evidence="3" type="ORF">KME60_23075</name>
</gene>
<sequence>MVKTEQVQIPKIAIVGMDTHLGTSNGLDIFERSIYEGTQHFIPVPSQRWQGVEKQENLLKKYNFESSVAPDGAYIKDFELDALRFKIPSEQVEKLNHEKLLMLKVADNALKDAGLNKGTRVAIVIVTPAEVSLSHSQERGELLSEHFPELESIAKDSIYNLIGTSQYKCNNENVLTNCISNLWNFAGPSFTLTAEQNSVCKALDLAQKLLSIREVDAVLVGAVELAGEASRVLLRNQIAKVNTGVNTLSFDQNANGWIVGEGAAAVVLKLHETAKRKNDRIYAVIDAISLLEENTSNKLDSCSPLSDWEAITQVSQHAFQLAGIKAKDIGYLEVFGSGIIQQDESEIKGLLQAYQTYEPNLSCAIGSVKANIGHTYAVSGIVSLVKTALCLYYRYIPAVPQWSAPKPLDFLGSFWHLSPFYVATESKPWFLEKGAIKRIAAINSIEIDGNYAHLILSEEPNQKKHSSRYLEQTPFYLFAIAAEDRSSLLDQIYALQQNIEDCSSLSACATQTFEAFEKRQNSTYALAILGRNKDELKREIQYSLKGIADAFNLKKDWQTPTGSYFTAKPLGRQGKIAFVYPGAFNSYIGIGRNLFRLFPQIYDDLVIRSVYSRVANIEKVLYPRSLNKISKRQLETLEQQLIDDTIAMLESEAGFAGLFTTILKDYFKIQPQCAFGYSLGETSMMIAQGIWTSFCEGSDNLNSSQLFKTRLSGSKNAAREYWGLPQILEDAGEEFWSNHILMATPSQVRECLKHENRVYLALINTPEEVVIAGDTKACLRVIETLNCDALRIPGKHIIHCEPMHSEYDELVKLNTLPLQNVTDTVFYSAAEYQPIQIRDSHTVGHNIAKVMCQQIDFPRLINRVYEDGTRIFIEVGAGSNCSRWIDRTLKPKEHVVASINKRSVDDRTSIVRLLAKLLSHRVEMDLSPLYSQVPETFIQNQSIVKNITLGRCEINSTSLSQKTVKDTSSNSRL</sequence>
<dbReference type="AlphaFoldDB" id="A0A951UUM8"/>
<dbReference type="GO" id="GO:0016746">
    <property type="term" value="F:acyltransferase activity"/>
    <property type="evidence" value="ECO:0007669"/>
    <property type="project" value="InterPro"/>
</dbReference>
<evidence type="ECO:0000313" key="3">
    <source>
        <dbReference type="EMBL" id="MBW4670214.1"/>
    </source>
</evidence>
<dbReference type="SUPFAM" id="SSF53901">
    <property type="entry name" value="Thiolase-like"/>
    <property type="match status" value="2"/>
</dbReference>
<evidence type="ECO:0000256" key="1">
    <source>
        <dbReference type="RuleBase" id="RU003694"/>
    </source>
</evidence>
<protein>
    <submittedName>
        <fullName evidence="3">Type I polyketide synthase</fullName>
    </submittedName>
</protein>
<dbReference type="InterPro" id="IPR014031">
    <property type="entry name" value="Ketoacyl_synth_C"/>
</dbReference>
<dbReference type="Proteomes" id="UP000729701">
    <property type="component" value="Unassembled WGS sequence"/>
</dbReference>
<organism evidence="3 4">
    <name type="scientific">Cyanomargarita calcarea GSE-NOS-MK-12-04C</name>
    <dbReference type="NCBI Taxonomy" id="2839659"/>
    <lineage>
        <taxon>Bacteria</taxon>
        <taxon>Bacillati</taxon>
        <taxon>Cyanobacteriota</taxon>
        <taxon>Cyanophyceae</taxon>
        <taxon>Nostocales</taxon>
        <taxon>Cyanomargaritaceae</taxon>
        <taxon>Cyanomargarita</taxon>
    </lineage>
</organism>
<reference evidence="3" key="2">
    <citation type="journal article" date="2022" name="Microbiol. Resour. Announc.">
        <title>Metagenome Sequencing to Explore Phylogenomics of Terrestrial Cyanobacteria.</title>
        <authorList>
            <person name="Ward R.D."/>
            <person name="Stajich J.E."/>
            <person name="Johansen J.R."/>
            <person name="Huntemann M."/>
            <person name="Clum A."/>
            <person name="Foster B."/>
            <person name="Foster B."/>
            <person name="Roux S."/>
            <person name="Palaniappan K."/>
            <person name="Varghese N."/>
            <person name="Mukherjee S."/>
            <person name="Reddy T.B.K."/>
            <person name="Daum C."/>
            <person name="Copeland A."/>
            <person name="Chen I.A."/>
            <person name="Ivanova N.N."/>
            <person name="Kyrpides N.C."/>
            <person name="Shapiro N."/>
            <person name="Eloe-Fadrosh E.A."/>
            <person name="Pietrasiak N."/>
        </authorList>
    </citation>
    <scope>NUCLEOTIDE SEQUENCE</scope>
    <source>
        <strain evidence="3">GSE-NOS-MK-12-04C</strain>
    </source>
</reference>
<dbReference type="SUPFAM" id="SSF55048">
    <property type="entry name" value="Probable ACP-binding domain of malonyl-CoA ACP transacylase"/>
    <property type="match status" value="1"/>
</dbReference>
<dbReference type="Gene3D" id="3.40.366.10">
    <property type="entry name" value="Malonyl-Coenzyme A Acyl Carrier Protein, domain 2"/>
    <property type="match status" value="2"/>
</dbReference>
<dbReference type="CDD" id="cd00833">
    <property type="entry name" value="PKS"/>
    <property type="match status" value="1"/>
</dbReference>
<comment type="caution">
    <text evidence="3">The sequence shown here is derived from an EMBL/GenBank/DDBJ whole genome shotgun (WGS) entry which is preliminary data.</text>
</comment>
<dbReference type="InterPro" id="IPR001227">
    <property type="entry name" value="Ac_transferase_dom_sf"/>
</dbReference>
<dbReference type="InterPro" id="IPR052568">
    <property type="entry name" value="PKS-FAS_Synthase"/>
</dbReference>
<dbReference type="InterPro" id="IPR016035">
    <property type="entry name" value="Acyl_Trfase/lysoPLipase"/>
</dbReference>
<dbReference type="SMART" id="SM00825">
    <property type="entry name" value="PKS_KS"/>
    <property type="match status" value="1"/>
</dbReference>
<accession>A0A951UUM8</accession>
<comment type="similarity">
    <text evidence="1">Belongs to the thiolase-like superfamily. Beta-ketoacyl-ACP synthases family.</text>
</comment>
<dbReference type="SUPFAM" id="SSF52151">
    <property type="entry name" value="FabD/lysophospholipase-like"/>
    <property type="match status" value="1"/>
</dbReference>
<dbReference type="PANTHER" id="PTHR43074:SF1">
    <property type="entry name" value="BETA-KETOACYL SYNTHASE FAMILY PROTEIN-RELATED"/>
    <property type="match status" value="1"/>
</dbReference>
<feature type="domain" description="Ketosynthase family 3 (KS3)" evidence="2">
    <location>
        <begin position="9"/>
        <end position="458"/>
    </location>
</feature>
<dbReference type="InterPro" id="IPR014030">
    <property type="entry name" value="Ketoacyl_synth_N"/>
</dbReference>
<dbReference type="InterPro" id="IPR016036">
    <property type="entry name" value="Malonyl_transacylase_ACP-bd"/>
</dbReference>
<dbReference type="InterPro" id="IPR014043">
    <property type="entry name" value="Acyl_transferase_dom"/>
</dbReference>
<evidence type="ECO:0000259" key="2">
    <source>
        <dbReference type="PROSITE" id="PS52004"/>
    </source>
</evidence>
<dbReference type="EMBL" id="JAHHGZ010000028">
    <property type="protein sequence ID" value="MBW4670214.1"/>
    <property type="molecule type" value="Genomic_DNA"/>
</dbReference>
<evidence type="ECO:0000313" key="4">
    <source>
        <dbReference type="Proteomes" id="UP000729701"/>
    </source>
</evidence>
<dbReference type="InterPro" id="IPR016039">
    <property type="entry name" value="Thiolase-like"/>
</dbReference>
<proteinExistence type="inferred from homology"/>
<name>A0A951UUM8_9CYAN</name>
<dbReference type="Pfam" id="PF02801">
    <property type="entry name" value="Ketoacyl-synt_C"/>
    <property type="match status" value="1"/>
</dbReference>
<dbReference type="PANTHER" id="PTHR43074">
    <property type="entry name" value="OMEGA-3 POLYUNSATURATED FATTY ACID SYNTHASE PFAB-RELATED"/>
    <property type="match status" value="1"/>
</dbReference>
<dbReference type="Gene3D" id="3.40.47.10">
    <property type="match status" value="1"/>
</dbReference>
<dbReference type="Pfam" id="PF00109">
    <property type="entry name" value="ketoacyl-synt"/>
    <property type="match status" value="1"/>
</dbReference>
<dbReference type="InterPro" id="IPR020841">
    <property type="entry name" value="PKS_Beta-ketoAc_synthase_dom"/>
</dbReference>
<keyword evidence="1" id="KW-0808">Transferase</keyword>
<dbReference type="SMART" id="SM00827">
    <property type="entry name" value="PKS_AT"/>
    <property type="match status" value="1"/>
</dbReference>